<feature type="transmembrane region" description="Helical" evidence="9">
    <location>
        <begin position="287"/>
        <end position="308"/>
    </location>
</feature>
<feature type="transmembrane region" description="Helical" evidence="9">
    <location>
        <begin position="367"/>
        <end position="384"/>
    </location>
</feature>
<feature type="region of interest" description="Disordered" evidence="8">
    <location>
        <begin position="1"/>
        <end position="20"/>
    </location>
</feature>
<proteinExistence type="inferred from homology"/>
<feature type="transmembrane region" description="Helical" evidence="9">
    <location>
        <begin position="343"/>
        <end position="360"/>
    </location>
</feature>
<protein>
    <submittedName>
        <fullName evidence="10">DUF2029 domain-containing protein</fullName>
    </submittedName>
</protein>
<evidence type="ECO:0000256" key="6">
    <source>
        <dbReference type="ARBA" id="ARBA00023136"/>
    </source>
</evidence>
<evidence type="ECO:0000256" key="9">
    <source>
        <dbReference type="SAM" id="Phobius"/>
    </source>
</evidence>
<dbReference type="Proteomes" id="UP000253507">
    <property type="component" value="Unassembled WGS sequence"/>
</dbReference>
<evidence type="ECO:0000256" key="7">
    <source>
        <dbReference type="ARBA" id="ARBA00024033"/>
    </source>
</evidence>
<feature type="region of interest" description="Disordered" evidence="8">
    <location>
        <begin position="425"/>
        <end position="492"/>
    </location>
</feature>
<dbReference type="EMBL" id="QOIM01000038">
    <property type="protein sequence ID" value="RCG16631.1"/>
    <property type="molecule type" value="Genomic_DNA"/>
</dbReference>
<feature type="compositionally biased region" description="Gly residues" evidence="8">
    <location>
        <begin position="455"/>
        <end position="469"/>
    </location>
</feature>
<feature type="transmembrane region" description="Helical" evidence="9">
    <location>
        <begin position="183"/>
        <end position="205"/>
    </location>
</feature>
<reference evidence="10 11" key="1">
    <citation type="submission" date="2018-06" db="EMBL/GenBank/DDBJ databases">
        <title>Streptomyces reniochalinae sp. nov. and Streptomyces diacarnus sp. nov. from marine sponges.</title>
        <authorList>
            <person name="Li L."/>
        </authorList>
    </citation>
    <scope>NUCLEOTIDE SEQUENCE [LARGE SCALE GENOMIC DNA]</scope>
    <source>
        <strain evidence="10 11">LHW50302</strain>
    </source>
</reference>
<keyword evidence="3" id="KW-0808">Transferase</keyword>
<dbReference type="Pfam" id="PF09594">
    <property type="entry name" value="GT87"/>
    <property type="match status" value="1"/>
</dbReference>
<feature type="transmembrane region" description="Helical" evidence="9">
    <location>
        <begin position="217"/>
        <end position="236"/>
    </location>
</feature>
<keyword evidence="11" id="KW-1185">Reference proteome</keyword>
<dbReference type="OrthoDB" id="4099703at2"/>
<name>A0A367EF05_9ACTN</name>
<evidence type="ECO:0000256" key="2">
    <source>
        <dbReference type="ARBA" id="ARBA00022475"/>
    </source>
</evidence>
<dbReference type="GO" id="GO:0005886">
    <property type="term" value="C:plasma membrane"/>
    <property type="evidence" value="ECO:0007669"/>
    <property type="project" value="UniProtKB-SubCell"/>
</dbReference>
<feature type="transmembrane region" description="Helical" evidence="9">
    <location>
        <begin position="100"/>
        <end position="124"/>
    </location>
</feature>
<dbReference type="PIRSF" id="PIRSF010361">
    <property type="entry name" value="UCP010361"/>
    <property type="match status" value="1"/>
</dbReference>
<dbReference type="GO" id="GO:0016758">
    <property type="term" value="F:hexosyltransferase activity"/>
    <property type="evidence" value="ECO:0007669"/>
    <property type="project" value="InterPro"/>
</dbReference>
<organism evidence="10 11">
    <name type="scientific">Streptomyces reniochalinae</name>
    <dbReference type="NCBI Taxonomy" id="2250578"/>
    <lineage>
        <taxon>Bacteria</taxon>
        <taxon>Bacillati</taxon>
        <taxon>Actinomycetota</taxon>
        <taxon>Actinomycetes</taxon>
        <taxon>Kitasatosporales</taxon>
        <taxon>Streptomycetaceae</taxon>
        <taxon>Streptomyces</taxon>
    </lineage>
</organism>
<comment type="similarity">
    <text evidence="7">Belongs to the glycosyltransferase 87 family.</text>
</comment>
<feature type="compositionally biased region" description="Low complexity" evidence="8">
    <location>
        <begin position="470"/>
        <end position="492"/>
    </location>
</feature>
<sequence>MGGMRGGTRRARTPRTPGKQWRGVVAPSVAWVATRAVLLAFVFKVFTVPGGMDITSDVSVIYHGWFERLSAGAFPSQDVTWQYPPAAALVILSPGLLAGLLGYASAFFVLACVADAAVLALLLYGVRRRNPRDARADAAGPRHRAGVWAWVAGVPLLGPTAYARYDLMVTALAVAALLAAARHPRMCGVLAGLGAMVKVWPVLLLLGTRRGRTTRTVWLTALATVLAVAAGFAAAMPGSLDFLAGQRGRGTEVESVGSLALHAARYFFDWDGQVLLRYGSMEFVGPGVWLVTDAAMVVTGACFGWLLLWRLRARTWAPDTMAQASLAAVLVFVVTSRVLSPQYLIWLVGLAAVCLTLHTGRQALPAWLVLAATGLTQLEFPVWFTDVVGGEGPGLLALAVRNALLVAAAVLACARLWRTTVAGTRRGRDDGESRGGEEGQDDGDADGAERHGPDGARGGALPGMRGPGGARPLSPGTAPGPAAPSHTPATGR</sequence>
<evidence type="ECO:0000256" key="1">
    <source>
        <dbReference type="ARBA" id="ARBA00004651"/>
    </source>
</evidence>
<dbReference type="InterPro" id="IPR018584">
    <property type="entry name" value="GT87"/>
</dbReference>
<gene>
    <name evidence="10" type="ORF">DQ392_21190</name>
</gene>
<dbReference type="InterPro" id="IPR016570">
    <property type="entry name" value="UCP010361"/>
</dbReference>
<feature type="transmembrane region" description="Helical" evidence="9">
    <location>
        <begin position="21"/>
        <end position="43"/>
    </location>
</feature>
<evidence type="ECO:0000313" key="10">
    <source>
        <dbReference type="EMBL" id="RCG16631.1"/>
    </source>
</evidence>
<evidence type="ECO:0000256" key="8">
    <source>
        <dbReference type="SAM" id="MobiDB-lite"/>
    </source>
</evidence>
<keyword evidence="4 9" id="KW-0812">Transmembrane</keyword>
<keyword evidence="6 9" id="KW-0472">Membrane</keyword>
<evidence type="ECO:0000313" key="11">
    <source>
        <dbReference type="Proteomes" id="UP000253507"/>
    </source>
</evidence>
<evidence type="ECO:0000256" key="5">
    <source>
        <dbReference type="ARBA" id="ARBA00022989"/>
    </source>
</evidence>
<dbReference type="AlphaFoldDB" id="A0A367EF05"/>
<feature type="transmembrane region" description="Helical" evidence="9">
    <location>
        <begin position="320"/>
        <end position="337"/>
    </location>
</feature>
<feature type="transmembrane region" description="Helical" evidence="9">
    <location>
        <begin position="396"/>
        <end position="417"/>
    </location>
</feature>
<accession>A0A367EF05</accession>
<feature type="compositionally biased region" description="Basic and acidic residues" evidence="8">
    <location>
        <begin position="426"/>
        <end position="437"/>
    </location>
</feature>
<comment type="caution">
    <text evidence="10">The sequence shown here is derived from an EMBL/GenBank/DDBJ whole genome shotgun (WGS) entry which is preliminary data.</text>
</comment>
<comment type="subcellular location">
    <subcellularLocation>
        <location evidence="1">Cell membrane</location>
        <topology evidence="1">Multi-pass membrane protein</topology>
    </subcellularLocation>
</comment>
<feature type="transmembrane region" description="Helical" evidence="9">
    <location>
        <begin position="145"/>
        <end position="163"/>
    </location>
</feature>
<keyword evidence="2" id="KW-1003">Cell membrane</keyword>
<evidence type="ECO:0000256" key="3">
    <source>
        <dbReference type="ARBA" id="ARBA00022679"/>
    </source>
</evidence>
<evidence type="ECO:0000256" key="4">
    <source>
        <dbReference type="ARBA" id="ARBA00022692"/>
    </source>
</evidence>
<keyword evidence="5 9" id="KW-1133">Transmembrane helix</keyword>